<keyword evidence="1" id="KW-0472">Membrane</keyword>
<name>F3ZR07_9BACE</name>
<dbReference type="Proteomes" id="UP000018439">
    <property type="component" value="Chromosome"/>
</dbReference>
<keyword evidence="1" id="KW-1133">Transmembrane helix</keyword>
<gene>
    <name evidence="2" type="ORF">Bcop_1688</name>
</gene>
<evidence type="ECO:0000313" key="2">
    <source>
        <dbReference type="EMBL" id="EGJ71880.1"/>
    </source>
</evidence>
<protein>
    <submittedName>
        <fullName evidence="2">Uncharacterized protein</fullName>
    </submittedName>
</protein>
<proteinExistence type="predicted"/>
<reference evidence="2 3" key="1">
    <citation type="journal article" date="2011" name="Stand. Genomic Sci.">
        <title>Non-contiguous finished genome sequence of Bacteroides coprosuis type strain (PC139).</title>
        <authorList>
            <person name="Land M."/>
            <person name="Held B."/>
            <person name="Gronow S."/>
            <person name="Abt B."/>
            <person name="Lucas S."/>
            <person name="Del Rio T.G."/>
            <person name="Nolan M."/>
            <person name="Tice H."/>
            <person name="Cheng J.F."/>
            <person name="Pitluck S."/>
            <person name="Liolios K."/>
            <person name="Pagani I."/>
            <person name="Ivanova N."/>
            <person name="Mavromatis K."/>
            <person name="Mikhailova N."/>
            <person name="Pati A."/>
            <person name="Tapia R."/>
            <person name="Han C."/>
            <person name="Goodwin L."/>
            <person name="Chen A."/>
            <person name="Palaniappan K."/>
            <person name="Hauser L."/>
            <person name="Brambilla E.M."/>
            <person name="Rohde M."/>
            <person name="Goker M."/>
            <person name="Detter J.C."/>
            <person name="Woyke T."/>
            <person name="Bristow J."/>
            <person name="Eisen J.A."/>
            <person name="Markowitz V."/>
            <person name="Hugenholtz P."/>
            <person name="Kyrpides N.C."/>
            <person name="Klenk H.P."/>
            <person name="Lapidus A."/>
        </authorList>
    </citation>
    <scope>NUCLEOTIDE SEQUENCE</scope>
    <source>
        <strain evidence="2 3">DSM 18011</strain>
    </source>
</reference>
<feature type="transmembrane region" description="Helical" evidence="1">
    <location>
        <begin position="32"/>
        <end position="50"/>
    </location>
</feature>
<evidence type="ECO:0000256" key="1">
    <source>
        <dbReference type="SAM" id="Phobius"/>
    </source>
</evidence>
<organism evidence="2 3">
    <name type="scientific">Bacteroides coprosuis DSM 18011</name>
    <dbReference type="NCBI Taxonomy" id="679937"/>
    <lineage>
        <taxon>Bacteria</taxon>
        <taxon>Pseudomonadati</taxon>
        <taxon>Bacteroidota</taxon>
        <taxon>Bacteroidia</taxon>
        <taxon>Bacteroidales</taxon>
        <taxon>Bacteroidaceae</taxon>
        <taxon>Bacteroides</taxon>
    </lineage>
</organism>
<dbReference type="EMBL" id="CM001167">
    <property type="protein sequence ID" value="EGJ71880.1"/>
    <property type="molecule type" value="Genomic_DNA"/>
</dbReference>
<sequence>MSETKNDELTDSLFNEIVYKNNKYKRHNRRRLAFWILVLIIFGYLLYYYFLNTSDPLDLEEMLHLGTDIDRQGVAMLF</sequence>
<evidence type="ECO:0000313" key="3">
    <source>
        <dbReference type="Proteomes" id="UP000018439"/>
    </source>
</evidence>
<keyword evidence="1" id="KW-0812">Transmembrane</keyword>
<accession>F3ZR07</accession>
<dbReference type="HOGENOM" id="CLU_2614553_0_0_10"/>
<dbReference type="AlphaFoldDB" id="F3ZR07"/>
<keyword evidence="3" id="KW-1185">Reference proteome</keyword>